<sequence>MGRGKSDEERVRYAASTLLWPDVTGAGAESLEGVLKVAVVLHEEGSSSRELQHLRWWSELLSINWWDGGCALAYMEGQLQALRLPSADRVVSLHELRGSAGLLGAGFYHMCGGGVTAVSMGAPCLGVCWKALSRVRPQLIVKTPIYLELFSAFEAERRGNVKGDTATHKSPIAAKRKALNWRAVFSSCSVYLWDFQRQPYYFIGGKYVERFNVCPLTSFLLYCVWQSFYSAVLNGELMGSSNACPPLCRYVWDAACKRESRNTVAPSPCLSKASLVLIILRDFNHREARIMSHREARIMRGIRVRQEPYDCLGSQPVNKVGVVGFQVGTKSGVTHTTLRQDSTCLLEGEAHFSLLAGLLGCRAVGQQPAPVMLQWCWCCCCLHRLGEGSPEGGRLLRAASSGASGWQRLLAAAGSAELVAAKEVSKLCVFVMWLKKSEIFNSHAMADGHHLPSHTPLRQPRLQHYISPCAAGLQQSFLFLLSRHLERCSVIGPTEIFQVLSTPPVGTSDGDDQSSSDQ</sequence>
<evidence type="ECO:0000313" key="1">
    <source>
        <dbReference type="EMBL" id="KAJ8890328.1"/>
    </source>
</evidence>
<dbReference type="Proteomes" id="UP001159363">
    <property type="component" value="Chromosome 3"/>
</dbReference>
<proteinExistence type="predicted"/>
<comment type="caution">
    <text evidence="1">The sequence shown here is derived from an EMBL/GenBank/DDBJ whole genome shotgun (WGS) entry which is preliminary data.</text>
</comment>
<gene>
    <name evidence="1" type="ORF">PR048_009836</name>
</gene>
<reference evidence="1 2" key="1">
    <citation type="submission" date="2023-02" db="EMBL/GenBank/DDBJ databases">
        <title>LHISI_Scaffold_Assembly.</title>
        <authorList>
            <person name="Stuart O.P."/>
            <person name="Cleave R."/>
            <person name="Magrath M.J.L."/>
            <person name="Mikheyev A.S."/>
        </authorList>
    </citation>
    <scope>NUCLEOTIDE SEQUENCE [LARGE SCALE GENOMIC DNA]</scope>
    <source>
        <strain evidence="1">Daus_M_001</strain>
        <tissue evidence="1">Leg muscle</tissue>
    </source>
</reference>
<protein>
    <submittedName>
        <fullName evidence="1">Uncharacterized protein</fullName>
    </submittedName>
</protein>
<keyword evidence="2" id="KW-1185">Reference proteome</keyword>
<name>A0ABQ9I124_9NEOP</name>
<evidence type="ECO:0000313" key="2">
    <source>
        <dbReference type="Proteomes" id="UP001159363"/>
    </source>
</evidence>
<organism evidence="1 2">
    <name type="scientific">Dryococelus australis</name>
    <dbReference type="NCBI Taxonomy" id="614101"/>
    <lineage>
        <taxon>Eukaryota</taxon>
        <taxon>Metazoa</taxon>
        <taxon>Ecdysozoa</taxon>
        <taxon>Arthropoda</taxon>
        <taxon>Hexapoda</taxon>
        <taxon>Insecta</taxon>
        <taxon>Pterygota</taxon>
        <taxon>Neoptera</taxon>
        <taxon>Polyneoptera</taxon>
        <taxon>Phasmatodea</taxon>
        <taxon>Verophasmatodea</taxon>
        <taxon>Anareolatae</taxon>
        <taxon>Phasmatidae</taxon>
        <taxon>Eurycanthinae</taxon>
        <taxon>Dryococelus</taxon>
    </lineage>
</organism>
<accession>A0ABQ9I124</accession>
<dbReference type="EMBL" id="JARBHB010000003">
    <property type="protein sequence ID" value="KAJ8890328.1"/>
    <property type="molecule type" value="Genomic_DNA"/>
</dbReference>